<evidence type="ECO:0000256" key="1">
    <source>
        <dbReference type="SAM" id="SignalP"/>
    </source>
</evidence>
<dbReference type="RefSeq" id="WP_213143870.1">
    <property type="nucleotide sequence ID" value="NZ_JAGYPE020000006.1"/>
</dbReference>
<dbReference type="InterPro" id="IPR045394">
    <property type="entry name" value="Abhydrolase_dom"/>
</dbReference>
<dbReference type="Proteomes" id="UP000677265">
    <property type="component" value="Unassembled WGS sequence"/>
</dbReference>
<feature type="chain" id="PRO_5044697246" description="Alpha/beta hydrolase domain-containing protein" evidence="1">
    <location>
        <begin position="30"/>
        <end position="1048"/>
    </location>
</feature>
<reference evidence="3" key="1">
    <citation type="submission" date="2021-05" db="EMBL/GenBank/DDBJ databases">
        <title>Novel Bacillus species.</title>
        <authorList>
            <person name="Liu G."/>
        </authorList>
    </citation>
    <scope>NUCLEOTIDE SEQUENCE</scope>
    <source>
        <strain evidence="3 5">FJAT-50051</strain>
    </source>
</reference>
<gene>
    <name evidence="4" type="ORF">KHB02_005515</name>
    <name evidence="3" type="ORF">KHB02_21360</name>
</gene>
<dbReference type="AlphaFoldDB" id="A0A942T2H4"/>
<protein>
    <recommendedName>
        <fullName evidence="2">Alpha/beta hydrolase domain-containing protein</fullName>
    </recommendedName>
</protein>
<accession>A0A942T2H4</accession>
<keyword evidence="1" id="KW-0732">Signal</keyword>
<sequence>MKKSKQVFSVMLSAMLLLAPMGGGISATAASAGSGSQTAATAIENANAHKDLGQIKKAIKEIPTVKEIPYGEGMTFHSQPTNISHPFSSMYSSSGHVDIWNDYGYDEKEYFMSGKANVYSIDNQDVPYIQSSGHDYTTRLLVRFPKDPSKFSGRVYVDILNASSGVDLEDTWGRSYDWYMKEGHAYIGITSKTDTINALKNFDSKRYADLNWKVNGQDENGLIWDMLSQLGSKLRSDSAGDILGGLKPQYVYLSGQSQSGIYLNTYITLFDELLENSNHGKPLFNGYMNIVGPGTTYVSSGGPQPKTTYSNTGVPYMVIMSEFEHNFANLSSLPGMSDKAEYERKPDSSTKNNKFRFYEVAGAPHTDPTLDVIPFSDEIKLGNGKGRPPKEYDPGHYESDLNLQSFVNAVQENMHKWVTEGIPAPSADDKWIDFSKKNEGGKTLYTTKTDENGNALGGIRDPRIEYPVATYFASRNGLPFETNGSMVFFTADKIAKLYPDFEKDYKKPFLTQAKYLLDQGYILQEGYDKLVNYVNEKKGFGGPDADKINAVADAKPSKIVEKPFDPEQIGFHTVEPDVAVHPELSHPYNSMLDSVGAVDIWNDYHYTEKEFFLSGQANIYELGNVEGNDVPTVKSGPYDYTNRIIVRMPQDMKNFSGAVYIDILNASNNSDMEDTWRRSWEYFMQNGHGYIGITSKDVNVAALKKFDPARYADIDWTADKAGQYENGLFWDMLSQLGVALKDDEQSRQILGTKPNFVFLGGQSQSGMYENTYTNVFQPYLYNAEKDQYLFDGYYNLVGAIPASIQPSGAIMPSLTDKNTPKTIFKAMGVPTMVVMSQAESGFKEGAGLFPSYKNKKDQNSQYDIFRQYEVANAPHSDAISPIIQNNDALVKAGVAPRKYPVTDLPNTLKSNLHIDMFVSGALDNLYDFAVAKKANPDVDPKKYFPTAEDKWLKVDPATGKFARDAHGNVIGGLRHPLSDNPLATYMVRSDFMTLFSEGKLVSLFGSKENWVERMNTSVNHLLAQDLIPQTVADSYKKAMHGDGSFASW</sequence>
<proteinExistence type="predicted"/>
<dbReference type="EMBL" id="JAGYPE010000004">
    <property type="protein sequence ID" value="MBS4183943.1"/>
    <property type="molecule type" value="Genomic_DNA"/>
</dbReference>
<dbReference type="Pfam" id="PF20091">
    <property type="entry name" value="Abhydrolase_10"/>
    <property type="match status" value="2"/>
</dbReference>
<keyword evidence="5" id="KW-1185">Reference proteome</keyword>
<organism evidence="3">
    <name type="scientific">Neobacillus citreus</name>
    <dbReference type="NCBI Taxonomy" id="2833578"/>
    <lineage>
        <taxon>Bacteria</taxon>
        <taxon>Bacillati</taxon>
        <taxon>Bacillota</taxon>
        <taxon>Bacilli</taxon>
        <taxon>Bacillales</taxon>
        <taxon>Bacillaceae</taxon>
        <taxon>Neobacillus</taxon>
    </lineage>
</organism>
<evidence type="ECO:0000313" key="4">
    <source>
        <dbReference type="EMBL" id="MCH6264981.1"/>
    </source>
</evidence>
<feature type="signal peptide" evidence="1">
    <location>
        <begin position="1"/>
        <end position="29"/>
    </location>
</feature>
<dbReference type="EMBL" id="JAGYPE020000006">
    <property type="protein sequence ID" value="MCH6264981.1"/>
    <property type="molecule type" value="Genomic_DNA"/>
</dbReference>
<feature type="domain" description="Alpha/beta hydrolase" evidence="2">
    <location>
        <begin position="599"/>
        <end position="1032"/>
    </location>
</feature>
<name>A0A942T2H4_9BACI</name>
<evidence type="ECO:0000313" key="3">
    <source>
        <dbReference type="EMBL" id="MBS4183943.1"/>
    </source>
</evidence>
<comment type="caution">
    <text evidence="3">The sequence shown here is derived from an EMBL/GenBank/DDBJ whole genome shotgun (WGS) entry which is preliminary data.</text>
</comment>
<evidence type="ECO:0000313" key="5">
    <source>
        <dbReference type="Proteomes" id="UP000677265"/>
    </source>
</evidence>
<feature type="domain" description="Alpha/beta hydrolase" evidence="2">
    <location>
        <begin position="84"/>
        <end position="531"/>
    </location>
</feature>
<evidence type="ECO:0000259" key="2">
    <source>
        <dbReference type="Pfam" id="PF20091"/>
    </source>
</evidence>